<reference evidence="2" key="1">
    <citation type="submission" date="2016-10" db="EMBL/GenBank/DDBJ databases">
        <authorList>
            <person name="Varghese N."/>
            <person name="Submissions S."/>
        </authorList>
    </citation>
    <scope>NUCLEOTIDE SEQUENCE [LARGE SCALE GENOMIC DNA]</scope>
    <source>
        <strain evidence="2">ATCC 25963</strain>
    </source>
</reference>
<dbReference type="CDD" id="cd00090">
    <property type="entry name" value="HTH_ARSR"/>
    <property type="match status" value="1"/>
</dbReference>
<dbReference type="AlphaFoldDB" id="A0A1I1YPZ6"/>
<dbReference type="GO" id="GO:0006355">
    <property type="term" value="P:regulation of DNA-templated transcription"/>
    <property type="evidence" value="ECO:0007669"/>
    <property type="project" value="UniProtKB-ARBA"/>
</dbReference>
<protein>
    <submittedName>
        <fullName evidence="1">Winged helix-turn-helix DNA-binding</fullName>
    </submittedName>
</protein>
<name>A0A1I1YPZ6_9BACT</name>
<dbReference type="Pfam" id="PF13412">
    <property type="entry name" value="HTH_24"/>
    <property type="match status" value="1"/>
</dbReference>
<dbReference type="InterPro" id="IPR036390">
    <property type="entry name" value="WH_DNA-bd_sf"/>
</dbReference>
<dbReference type="Proteomes" id="UP000199400">
    <property type="component" value="Unassembled WGS sequence"/>
</dbReference>
<gene>
    <name evidence="1" type="ORF">SAMN02745121_03370</name>
</gene>
<keyword evidence="2" id="KW-1185">Reference proteome</keyword>
<dbReference type="RefSeq" id="WP_096328447.1">
    <property type="nucleotide sequence ID" value="NZ_FOMX01000010.1"/>
</dbReference>
<accession>A0A1I1YPZ6</accession>
<dbReference type="EMBL" id="FOMX01000010">
    <property type="protein sequence ID" value="SFE20223.1"/>
    <property type="molecule type" value="Genomic_DNA"/>
</dbReference>
<organism evidence="1 2">
    <name type="scientific">Nannocystis exedens</name>
    <dbReference type="NCBI Taxonomy" id="54"/>
    <lineage>
        <taxon>Bacteria</taxon>
        <taxon>Pseudomonadati</taxon>
        <taxon>Myxococcota</taxon>
        <taxon>Polyangia</taxon>
        <taxon>Nannocystales</taxon>
        <taxon>Nannocystaceae</taxon>
        <taxon>Nannocystis</taxon>
    </lineage>
</organism>
<keyword evidence="1" id="KW-0238">DNA-binding</keyword>
<dbReference type="InterPro" id="IPR036388">
    <property type="entry name" value="WH-like_DNA-bd_sf"/>
</dbReference>
<sequence>MPDRPSEWTFLTNHAHVLFCVAQDPEIRLRDVAEAVGITERAVQRIVTELEESGYITRHRSGRRNLYVVHTNQPLRHRIEAHRQVSDLIGLIIPGVTSRASSSSSPSASS</sequence>
<evidence type="ECO:0000313" key="2">
    <source>
        <dbReference type="Proteomes" id="UP000199400"/>
    </source>
</evidence>
<dbReference type="InterPro" id="IPR011991">
    <property type="entry name" value="ArsR-like_HTH"/>
</dbReference>
<dbReference type="OrthoDB" id="371140at2"/>
<proteinExistence type="predicted"/>
<dbReference type="SUPFAM" id="SSF46785">
    <property type="entry name" value="Winged helix' DNA-binding domain"/>
    <property type="match status" value="1"/>
</dbReference>
<evidence type="ECO:0000313" key="1">
    <source>
        <dbReference type="EMBL" id="SFE20223.1"/>
    </source>
</evidence>
<dbReference type="Gene3D" id="1.10.10.10">
    <property type="entry name" value="Winged helix-like DNA-binding domain superfamily/Winged helix DNA-binding domain"/>
    <property type="match status" value="1"/>
</dbReference>
<dbReference type="GO" id="GO:0003677">
    <property type="term" value="F:DNA binding"/>
    <property type="evidence" value="ECO:0007669"/>
    <property type="project" value="UniProtKB-KW"/>
</dbReference>